<proteinExistence type="predicted"/>
<organism evidence="7 8">
    <name type="scientific">Quercus lobata</name>
    <name type="common">Valley oak</name>
    <dbReference type="NCBI Taxonomy" id="97700"/>
    <lineage>
        <taxon>Eukaryota</taxon>
        <taxon>Viridiplantae</taxon>
        <taxon>Streptophyta</taxon>
        <taxon>Embryophyta</taxon>
        <taxon>Tracheophyta</taxon>
        <taxon>Spermatophyta</taxon>
        <taxon>Magnoliopsida</taxon>
        <taxon>eudicotyledons</taxon>
        <taxon>Gunneridae</taxon>
        <taxon>Pentapetalae</taxon>
        <taxon>rosids</taxon>
        <taxon>fabids</taxon>
        <taxon>Fagales</taxon>
        <taxon>Fagaceae</taxon>
        <taxon>Quercus</taxon>
    </lineage>
</organism>
<dbReference type="InterPro" id="IPR015943">
    <property type="entry name" value="WD40/YVTN_repeat-like_dom_sf"/>
</dbReference>
<keyword evidence="3" id="KW-0677">Repeat</keyword>
<dbReference type="FunCoup" id="A0A7N2L5B0">
    <property type="interactions" value="2691"/>
</dbReference>
<dbReference type="GO" id="GO:0034511">
    <property type="term" value="F:U3 snoRNA binding"/>
    <property type="evidence" value="ECO:0007669"/>
    <property type="project" value="InterPro"/>
</dbReference>
<dbReference type="AlphaFoldDB" id="A0A7N2L5B0"/>
<accession>A0A7N2L5B0</accession>
<evidence type="ECO:0000256" key="1">
    <source>
        <dbReference type="ARBA" id="ARBA00004123"/>
    </source>
</evidence>
<evidence type="ECO:0000256" key="5">
    <source>
        <dbReference type="PROSITE-ProRule" id="PRU00221"/>
    </source>
</evidence>
<dbReference type="PROSITE" id="PS50294">
    <property type="entry name" value="WD_REPEATS_REGION"/>
    <property type="match status" value="3"/>
</dbReference>
<dbReference type="PROSITE" id="PS50082">
    <property type="entry name" value="WD_REPEATS_2"/>
    <property type="match status" value="4"/>
</dbReference>
<feature type="repeat" description="WD" evidence="5">
    <location>
        <begin position="232"/>
        <end position="273"/>
    </location>
</feature>
<dbReference type="InterPro" id="IPR036322">
    <property type="entry name" value="WD40_repeat_dom_sf"/>
</dbReference>
<evidence type="ECO:0000313" key="8">
    <source>
        <dbReference type="Proteomes" id="UP000594261"/>
    </source>
</evidence>
<dbReference type="InterPro" id="IPR001680">
    <property type="entry name" value="WD40_rpt"/>
</dbReference>
<evidence type="ECO:0000256" key="6">
    <source>
        <dbReference type="SAM" id="MobiDB-lite"/>
    </source>
</evidence>
<evidence type="ECO:0008006" key="9">
    <source>
        <dbReference type="Google" id="ProtNLM"/>
    </source>
</evidence>
<keyword evidence="2 5" id="KW-0853">WD repeat</keyword>
<dbReference type="InterPro" id="IPR020472">
    <property type="entry name" value="WD40_PAC1"/>
</dbReference>
<keyword evidence="8" id="KW-1185">Reference proteome</keyword>
<dbReference type="PANTHER" id="PTHR19865">
    <property type="entry name" value="U3 SMALL NUCLEOLAR RNA INTERACTING PROTEIN 2"/>
    <property type="match status" value="1"/>
</dbReference>
<feature type="repeat" description="WD" evidence="5">
    <location>
        <begin position="171"/>
        <end position="212"/>
    </location>
</feature>
<protein>
    <recommendedName>
        <fullName evidence="9">U3 snoRNP-associated protein-like EMB2271</fullName>
    </recommendedName>
</protein>
<feature type="compositionally biased region" description="Acidic residues" evidence="6">
    <location>
        <begin position="108"/>
        <end position="120"/>
    </location>
</feature>
<evidence type="ECO:0000256" key="3">
    <source>
        <dbReference type="ARBA" id="ARBA00022737"/>
    </source>
</evidence>
<name>A0A7N2L5B0_QUELO</name>
<feature type="repeat" description="WD" evidence="5">
    <location>
        <begin position="328"/>
        <end position="369"/>
    </location>
</feature>
<comment type="subcellular location">
    <subcellularLocation>
        <location evidence="1">Nucleus</location>
    </subcellularLocation>
</comment>
<feature type="compositionally biased region" description="Basic residues" evidence="6">
    <location>
        <begin position="18"/>
        <end position="28"/>
    </location>
</feature>
<dbReference type="InterPro" id="IPR039241">
    <property type="entry name" value="Rrp9-like"/>
</dbReference>
<dbReference type="InterPro" id="IPR019775">
    <property type="entry name" value="WD40_repeat_CS"/>
</dbReference>
<dbReference type="EMBL" id="LRBV02000003">
    <property type="status" value="NOT_ANNOTATED_CDS"/>
    <property type="molecule type" value="Genomic_DNA"/>
</dbReference>
<dbReference type="PRINTS" id="PR00320">
    <property type="entry name" value="GPROTEINBRPT"/>
</dbReference>
<dbReference type="PROSITE" id="PS00678">
    <property type="entry name" value="WD_REPEATS_1"/>
    <property type="match status" value="2"/>
</dbReference>
<dbReference type="EnsemblPlants" id="QL03p009300:mrna">
    <property type="protein sequence ID" value="QL03p009300:mrna"/>
    <property type="gene ID" value="QL03p009300"/>
</dbReference>
<dbReference type="Proteomes" id="UP000594261">
    <property type="component" value="Chromosome 3"/>
</dbReference>
<feature type="compositionally biased region" description="Acidic residues" evidence="6">
    <location>
        <begin position="54"/>
        <end position="65"/>
    </location>
</feature>
<dbReference type="SUPFAM" id="SSF50978">
    <property type="entry name" value="WD40 repeat-like"/>
    <property type="match status" value="1"/>
</dbReference>
<feature type="region of interest" description="Disordered" evidence="6">
    <location>
        <begin position="1"/>
        <end position="89"/>
    </location>
</feature>
<dbReference type="OMA" id="CSLRIWK"/>
<evidence type="ECO:0000256" key="2">
    <source>
        <dbReference type="ARBA" id="ARBA00022574"/>
    </source>
</evidence>
<dbReference type="PANTHER" id="PTHR19865:SF0">
    <property type="entry name" value="U3 SMALL NUCLEOLAR RNA-INTERACTING PROTEIN 2"/>
    <property type="match status" value="1"/>
</dbReference>
<feature type="region of interest" description="Disordered" evidence="6">
    <location>
        <begin position="103"/>
        <end position="129"/>
    </location>
</feature>
<reference evidence="7" key="2">
    <citation type="submission" date="2021-01" db="UniProtKB">
        <authorList>
            <consortium name="EnsemblPlants"/>
        </authorList>
    </citation>
    <scope>IDENTIFICATION</scope>
</reference>
<dbReference type="InParanoid" id="A0A7N2L5B0"/>
<reference evidence="7 8" key="1">
    <citation type="journal article" date="2016" name="G3 (Bethesda)">
        <title>First Draft Assembly and Annotation of the Genome of a California Endemic Oak Quercus lobata Nee (Fagaceae).</title>
        <authorList>
            <person name="Sork V.L."/>
            <person name="Fitz-Gibbon S.T."/>
            <person name="Puiu D."/>
            <person name="Crepeau M."/>
            <person name="Gugger P.F."/>
            <person name="Sherman R."/>
            <person name="Stevens K."/>
            <person name="Langley C.H."/>
            <person name="Pellegrini M."/>
            <person name="Salzberg S.L."/>
        </authorList>
    </citation>
    <scope>NUCLEOTIDE SEQUENCE [LARGE SCALE GENOMIC DNA]</scope>
    <source>
        <strain evidence="7 8">cv. SW786</strain>
    </source>
</reference>
<dbReference type="Pfam" id="PF00400">
    <property type="entry name" value="WD40"/>
    <property type="match status" value="5"/>
</dbReference>
<dbReference type="Gramene" id="QL03p009300:mrna">
    <property type="protein sequence ID" value="QL03p009300:mrna"/>
    <property type="gene ID" value="QL03p009300"/>
</dbReference>
<dbReference type="SMART" id="SM00320">
    <property type="entry name" value="WD40"/>
    <property type="match status" value="6"/>
</dbReference>
<evidence type="ECO:0000313" key="7">
    <source>
        <dbReference type="EnsemblPlants" id="QL03p009300:mrna"/>
    </source>
</evidence>
<dbReference type="Gene3D" id="2.130.10.10">
    <property type="entry name" value="YVTN repeat-like/Quinoprotein amine dehydrogenase"/>
    <property type="match status" value="2"/>
</dbReference>
<dbReference type="GO" id="GO:0032040">
    <property type="term" value="C:small-subunit processome"/>
    <property type="evidence" value="ECO:0007669"/>
    <property type="project" value="TreeGrafter"/>
</dbReference>
<keyword evidence="4" id="KW-0539">Nucleus</keyword>
<evidence type="ECO:0000256" key="4">
    <source>
        <dbReference type="ARBA" id="ARBA00023242"/>
    </source>
</evidence>
<feature type="compositionally biased region" description="Acidic residues" evidence="6">
    <location>
        <begin position="77"/>
        <end position="87"/>
    </location>
</feature>
<sequence length="624" mass="68302">MKKKVSAAPRGGGGGGRGRGRGGRGRGGARKDEKFSEDSFFMAESKKRRKISDDADVIDSGESDDERGYGFRGGSDGEYDGGEVETADEVRQRVAMAQLDKYRRIAKEEEDEDDEDDSDEGIDRVGEKEGLRDSLVAKILQQEQLEESGRVRRAMASRVQKPKATGGFKVLLKHKQSVTAVALSEDDSRGFSASKDGNILHWDVESGKREKYQWPSDDVIRSHGAKNPQGSAKKHSRNVLALAVSSDGRYLATGGLDRHVHLWDTRTRDHIQIQAMSNGTAVIATLGLSRQLLRRQNKSRSDGGATRMEAKSGKGCWLSGAKSGVPAFPGHRGSVSCLTFRQGTSELFSGSFDRTVKIWNAEDRAYMNTLFGHQSEVLSIDCLRKERVLTVGRDRSMQLFKVPEESRLVFRAPASSLECCCFVSNDEFLSGSDDGSIELWTMLRKKPAHIVKNAHPLLAANTNLEQKNSEIIPNGHKENGNHSYESYHCQSAYSWVSSVTVCRNSDLAASGAGNGSVRLWDIESETKDIRPLFDLPLVGFVNSLAFAKSGQFLVAGVGQVLLPSNLGGPSLSCGADEASPSFSFLTIFHSKCTKNVELKEPRLGRWGRIKSAQNGIAVHSLKLS</sequence>
<feature type="repeat" description="WD" evidence="5">
    <location>
        <begin position="496"/>
        <end position="530"/>
    </location>
</feature>